<sequence>MSAIYTKDPATSERVTLSELAKRHGVHVSTISRRYSEGKRGQALVDQVDMQAHLAELNAKAHEAAERRKAIILTSMNALSRPFKQLGGN</sequence>
<dbReference type="EMBL" id="CP122961">
    <property type="protein sequence ID" value="WGI23664.1"/>
    <property type="molecule type" value="Genomic_DNA"/>
</dbReference>
<accession>A0ABY8LK10</accession>
<organism evidence="1 2">
    <name type="scientific">Halomonas alkaliantarctica</name>
    <dbReference type="NCBI Taxonomy" id="232346"/>
    <lineage>
        <taxon>Bacteria</taxon>
        <taxon>Pseudomonadati</taxon>
        <taxon>Pseudomonadota</taxon>
        <taxon>Gammaproteobacteria</taxon>
        <taxon>Oceanospirillales</taxon>
        <taxon>Halomonadaceae</taxon>
        <taxon>Halomonas</taxon>
    </lineage>
</organism>
<protein>
    <submittedName>
        <fullName evidence="1">Uncharacterized protein</fullName>
    </submittedName>
</protein>
<dbReference type="RefSeq" id="WP_280103524.1">
    <property type="nucleotide sequence ID" value="NZ_CP122961.1"/>
</dbReference>
<name>A0ABY8LK10_9GAMM</name>
<evidence type="ECO:0000313" key="2">
    <source>
        <dbReference type="Proteomes" id="UP001179830"/>
    </source>
</evidence>
<proteinExistence type="predicted"/>
<dbReference type="Proteomes" id="UP001179830">
    <property type="component" value="Chromosome"/>
</dbReference>
<keyword evidence="2" id="KW-1185">Reference proteome</keyword>
<reference evidence="1" key="1">
    <citation type="submission" date="2023-04" db="EMBL/GenBank/DDBJ databases">
        <title>Complete genome sequence of Halomonas alkaliantarctica MSP3 isolated from marine sediment, Jeju Island.</title>
        <authorList>
            <person name="Park S.-J."/>
        </authorList>
    </citation>
    <scope>NUCLEOTIDE SEQUENCE</scope>
    <source>
        <strain evidence="1">MSP3</strain>
    </source>
</reference>
<gene>
    <name evidence="1" type="ORF">QEN58_09870</name>
</gene>
<evidence type="ECO:0000313" key="1">
    <source>
        <dbReference type="EMBL" id="WGI23664.1"/>
    </source>
</evidence>